<reference evidence="1 2" key="1">
    <citation type="submission" date="2016-10" db="EMBL/GenBank/DDBJ databases">
        <authorList>
            <person name="Varghese N."/>
            <person name="Submissions S."/>
        </authorList>
    </citation>
    <scope>NUCLEOTIDE SEQUENCE [LARGE SCALE GENOMIC DNA]</scope>
    <source>
        <strain evidence="1 2">CGMCC 1.6497</strain>
    </source>
</reference>
<evidence type="ECO:0008006" key="3">
    <source>
        <dbReference type="Google" id="ProtNLM"/>
    </source>
</evidence>
<keyword evidence="2" id="KW-1185">Reference proteome</keyword>
<evidence type="ECO:0000313" key="1">
    <source>
        <dbReference type="EMBL" id="SDP41646.1"/>
    </source>
</evidence>
<evidence type="ECO:0000313" key="2">
    <source>
        <dbReference type="Proteomes" id="UP000198795"/>
    </source>
</evidence>
<comment type="caution">
    <text evidence="1">The sequence shown here is derived from an EMBL/GenBank/DDBJ whole genome shotgun (WGS) entry which is preliminary data.</text>
</comment>
<dbReference type="Proteomes" id="UP000198795">
    <property type="component" value="Unassembled WGS sequence"/>
</dbReference>
<dbReference type="EMBL" id="FNJC01000004">
    <property type="protein sequence ID" value="SDP41646.1"/>
    <property type="molecule type" value="Genomic_DNA"/>
</dbReference>
<organism evidence="1 2">
    <name type="scientific">Filomicrobium insigne</name>
    <dbReference type="NCBI Taxonomy" id="418854"/>
    <lineage>
        <taxon>Bacteria</taxon>
        <taxon>Pseudomonadati</taxon>
        <taxon>Pseudomonadota</taxon>
        <taxon>Alphaproteobacteria</taxon>
        <taxon>Hyphomicrobiales</taxon>
        <taxon>Hyphomicrobiaceae</taxon>
        <taxon>Filomicrobium</taxon>
    </lineage>
</organism>
<name>A0A1H0SKG5_9HYPH</name>
<protein>
    <recommendedName>
        <fullName evidence="3">Transposase</fullName>
    </recommendedName>
</protein>
<gene>
    <name evidence="1" type="ORF">SAMN04488061_2914</name>
</gene>
<accession>A0A1H0SKG5</accession>
<proteinExistence type="predicted"/>
<sequence length="77" mass="9452">MSRSDEITDEDWANEVRILEQERRKRFRKQCLDWIRSEFHRTGELPSWSRVHAVLKLSRATAFRYRSRVMAELEEKQ</sequence>